<evidence type="ECO:0000256" key="7">
    <source>
        <dbReference type="ARBA" id="ARBA00023136"/>
    </source>
</evidence>
<dbReference type="GO" id="GO:0016020">
    <property type="term" value="C:membrane"/>
    <property type="evidence" value="ECO:0007669"/>
    <property type="project" value="UniProtKB-SubCell"/>
</dbReference>
<dbReference type="SMART" id="SM00327">
    <property type="entry name" value="VWA"/>
    <property type="match status" value="1"/>
</dbReference>
<feature type="transmembrane region" description="Helical" evidence="12">
    <location>
        <begin position="429"/>
        <end position="454"/>
    </location>
</feature>
<feature type="transmembrane region" description="Helical" evidence="12">
    <location>
        <begin position="334"/>
        <end position="351"/>
    </location>
</feature>
<evidence type="ECO:0000256" key="2">
    <source>
        <dbReference type="ARBA" id="ARBA00006574"/>
    </source>
</evidence>
<evidence type="ECO:0000313" key="14">
    <source>
        <dbReference type="EMBL" id="RDX88286.1"/>
    </source>
</evidence>
<dbReference type="GO" id="GO:0000502">
    <property type="term" value="C:proteasome complex"/>
    <property type="evidence" value="ECO:0007669"/>
    <property type="project" value="UniProtKB-KW"/>
</dbReference>
<evidence type="ECO:0000256" key="3">
    <source>
        <dbReference type="ARBA" id="ARBA00022692"/>
    </source>
</evidence>
<dbReference type="Gene3D" id="3.40.50.410">
    <property type="entry name" value="von Willebrand factor, type A domain"/>
    <property type="match status" value="1"/>
</dbReference>
<dbReference type="Pfam" id="PF13519">
    <property type="entry name" value="VWA_2"/>
    <property type="match status" value="1"/>
</dbReference>
<dbReference type="CDD" id="cd22297">
    <property type="entry name" value="PSMD4_RAZUL"/>
    <property type="match status" value="1"/>
</dbReference>
<feature type="transmembrane region" description="Helical" evidence="12">
    <location>
        <begin position="183"/>
        <end position="204"/>
    </location>
</feature>
<feature type="region of interest" description="Disordered" evidence="11">
    <location>
        <begin position="20"/>
        <end position="39"/>
    </location>
</feature>
<dbReference type="PANTHER" id="PTHR31942:SF62">
    <property type="entry name" value="MLO-LIKE PROTEIN"/>
    <property type="match status" value="1"/>
</dbReference>
<proteinExistence type="inferred from homology"/>
<dbReference type="SMART" id="SM00726">
    <property type="entry name" value="UIM"/>
    <property type="match status" value="3"/>
</dbReference>
<dbReference type="Pfam" id="PF02809">
    <property type="entry name" value="UIM"/>
    <property type="match status" value="3"/>
</dbReference>
<evidence type="ECO:0000256" key="10">
    <source>
        <dbReference type="ARBA" id="ARBA00071116"/>
    </source>
</evidence>
<evidence type="ECO:0000256" key="1">
    <source>
        <dbReference type="ARBA" id="ARBA00004141"/>
    </source>
</evidence>
<evidence type="ECO:0000256" key="5">
    <source>
        <dbReference type="ARBA" id="ARBA00022821"/>
    </source>
</evidence>
<evidence type="ECO:0000256" key="4">
    <source>
        <dbReference type="ARBA" id="ARBA00022737"/>
    </source>
</evidence>
<dbReference type="Proteomes" id="UP000257109">
    <property type="component" value="Unassembled WGS sequence"/>
</dbReference>
<evidence type="ECO:0000256" key="6">
    <source>
        <dbReference type="ARBA" id="ARBA00022989"/>
    </source>
</evidence>
<feature type="transmembrane region" description="Helical" evidence="12">
    <location>
        <begin position="310"/>
        <end position="328"/>
    </location>
</feature>
<feature type="transmembrane region" description="Helical" evidence="12">
    <location>
        <begin position="92"/>
        <end position="111"/>
    </location>
</feature>
<reference evidence="14" key="1">
    <citation type="submission" date="2018-05" db="EMBL/GenBank/DDBJ databases">
        <title>Draft genome of Mucuna pruriens seed.</title>
        <authorList>
            <person name="Nnadi N.E."/>
            <person name="Vos R."/>
            <person name="Hasami M.H."/>
            <person name="Devisetty U.K."/>
            <person name="Aguiy J.C."/>
        </authorList>
    </citation>
    <scope>NUCLEOTIDE SEQUENCE [LARGE SCALE GENOMIC DNA]</scope>
    <source>
        <strain evidence="14">JCA_2017</strain>
    </source>
</reference>
<evidence type="ECO:0000256" key="12">
    <source>
        <dbReference type="SAM" id="Phobius"/>
    </source>
</evidence>
<dbReference type="FunFam" id="3.40.50.410:FF:000005">
    <property type="entry name" value="26S proteasome non-ATPase regulatory subunit 4"/>
    <property type="match status" value="1"/>
</dbReference>
<dbReference type="Pfam" id="PF03094">
    <property type="entry name" value="Mlo"/>
    <property type="match status" value="1"/>
</dbReference>
<dbReference type="PROSITE" id="PS50234">
    <property type="entry name" value="VWFA"/>
    <property type="match status" value="1"/>
</dbReference>
<feature type="compositionally biased region" description="Basic and acidic residues" evidence="11">
    <location>
        <begin position="967"/>
        <end position="980"/>
    </location>
</feature>
<dbReference type="InterPro" id="IPR003903">
    <property type="entry name" value="UIM_dom"/>
</dbReference>
<dbReference type="CDD" id="cd01452">
    <property type="entry name" value="VWA_26S_proteasome_subunit"/>
    <property type="match status" value="1"/>
</dbReference>
<keyword evidence="6 12" id="KW-1133">Transmembrane helix</keyword>
<gene>
    <name evidence="14" type="primary">RPN10</name>
    <name evidence="14" type="ORF">CR513_30141</name>
</gene>
<dbReference type="InterPro" id="IPR002035">
    <property type="entry name" value="VWF_A"/>
</dbReference>
<dbReference type="PANTHER" id="PTHR31942">
    <property type="entry name" value="MLO-LIKE PROTEIN 1"/>
    <property type="match status" value="1"/>
</dbReference>
<sequence>MLDLRIVIGEEVTITLSNRGHATDPRRIPDMGEENGEGRSLAETPTYAVATVITVLVSLSFLFQGTLKKLVKWLDRTKRKSLLSALEKIKEELMLFGLLSLLMGHWIIFVAKICVKSSVLSSRFFPCAMEKNSGTVKRVVWLSSEYSNKTVVKGQVSNGLHNFCPEGHESLASYESLEQLHRFVFVLGITHITYSFVAVALSMIKIYSWRTWENEAKTIAIQSVQDTSQSTSSIRLRRLSTFVFQRTSHPWSHHKILVWLLCFSRQFWSSIHRADYMALRLGFITNHELPITYDFHNYMLRSMDEEFRDIVGVSVILWIYAICCIFLNFHGSNFYFWLSFVPAILILIIGTKLHRVVVKLAVEIIDRCPYMKPHQFNLRDELFWFGKPRFLLRLIQLISFLNAFEMATFLWSLWEIKDPSCFMNNRTFIVIRLSFGVISQVWCSFITFPLYVIITQMGSRFKKTVISENVRKSLSKWQRRVKDRQSSSYTHLTVTSSTSLSSFMYGTDKSNSRASNSEEGSSSGTKDICLSYLDHVSKTQGNAPFPSYEDDHDHDRAPLGLRTKFFHSFASESLTMVLEATMICIDNSEWMRNGDYAPSRFQAQADAVNLICGAKTQSNPENTVGVLTMAGKGVRVLVTPTSDLGKILACMHGLEIGGEMNLAAGIQVAQLALKHRQNKKQQQRIIVFAGSPVKHEKKMLEMIGRKLKKNSVALDIVNFGEEDEGKTEKLEALLAAVNNNDTSHIVHVPSGPNALSDVLISTPIFTGDGEGGSGFAAAAAAAAAGGVSGFEFGVDPNLDPELALALRVSMEEERARQEAAAKKAAEDASKQEKGGEQQASSQDATMTERASAATSEAENKTSDLMDDENALLQQALAMSMDDPAISHDVKDTDMSEASASDPDLALALQLSITDSEKDQASQADMSKLLADQSFVSSILASLPGVDPNDPSVKDLLASMQNQSEPQQKNDDKPSNEEEKK</sequence>
<evidence type="ECO:0000256" key="9">
    <source>
        <dbReference type="ARBA" id="ARBA00044341"/>
    </source>
</evidence>
<feature type="non-terminal residue" evidence="14">
    <location>
        <position position="1"/>
    </location>
</feature>
<dbReference type="AlphaFoldDB" id="A0A371GCP7"/>
<dbReference type="SUPFAM" id="SSF53300">
    <property type="entry name" value="vWA-like"/>
    <property type="match status" value="1"/>
</dbReference>
<feature type="compositionally biased region" description="Basic and acidic residues" evidence="11">
    <location>
        <begin position="21"/>
        <end position="30"/>
    </location>
</feature>
<keyword evidence="3 12" id="KW-0812">Transmembrane</keyword>
<comment type="subcellular location">
    <subcellularLocation>
        <location evidence="1">Membrane</location>
        <topology evidence="1">Multi-pass membrane protein</topology>
    </subcellularLocation>
</comment>
<feature type="compositionally biased region" description="Low complexity" evidence="11">
    <location>
        <begin position="844"/>
        <end position="856"/>
    </location>
</feature>
<dbReference type="GO" id="GO:0006952">
    <property type="term" value="P:defense response"/>
    <property type="evidence" value="ECO:0007669"/>
    <property type="project" value="UniProtKB-KW"/>
</dbReference>
<dbReference type="OrthoDB" id="1388414at2759"/>
<dbReference type="InterPro" id="IPR036465">
    <property type="entry name" value="vWFA_dom_sf"/>
</dbReference>
<comment type="similarity">
    <text evidence="2">Belongs to the MLO family.</text>
</comment>
<dbReference type="FunFam" id="1.10.287.3990:FF:000003">
    <property type="entry name" value="26S proteasome non-ATPase regulatory subunit 4 homolog"/>
    <property type="match status" value="1"/>
</dbReference>
<feature type="transmembrane region" description="Helical" evidence="12">
    <location>
        <begin position="390"/>
        <end position="414"/>
    </location>
</feature>
<evidence type="ECO:0000256" key="8">
    <source>
        <dbReference type="ARBA" id="ARBA00023265"/>
    </source>
</evidence>
<dbReference type="PROSITE" id="PS50330">
    <property type="entry name" value="UIM"/>
    <property type="match status" value="1"/>
</dbReference>
<dbReference type="Gene3D" id="1.10.287.3990">
    <property type="match status" value="1"/>
</dbReference>
<keyword evidence="15" id="KW-1185">Reference proteome</keyword>
<organism evidence="14 15">
    <name type="scientific">Mucuna pruriens</name>
    <name type="common">Velvet bean</name>
    <name type="synonym">Dolichos pruriens</name>
    <dbReference type="NCBI Taxonomy" id="157652"/>
    <lineage>
        <taxon>Eukaryota</taxon>
        <taxon>Viridiplantae</taxon>
        <taxon>Streptophyta</taxon>
        <taxon>Embryophyta</taxon>
        <taxon>Tracheophyta</taxon>
        <taxon>Spermatophyta</taxon>
        <taxon>Magnoliopsida</taxon>
        <taxon>eudicotyledons</taxon>
        <taxon>Gunneridae</taxon>
        <taxon>Pentapetalae</taxon>
        <taxon>rosids</taxon>
        <taxon>fabids</taxon>
        <taxon>Fabales</taxon>
        <taxon>Fabaceae</taxon>
        <taxon>Papilionoideae</taxon>
        <taxon>50 kb inversion clade</taxon>
        <taxon>NPAAA clade</taxon>
        <taxon>indigoferoid/millettioid clade</taxon>
        <taxon>Phaseoleae</taxon>
        <taxon>Mucuna</taxon>
    </lineage>
</organism>
<feature type="region of interest" description="Disordered" evidence="11">
    <location>
        <begin position="940"/>
        <end position="980"/>
    </location>
</feature>
<name>A0A371GCP7_MUCPR</name>
<feature type="domain" description="VWFA" evidence="13">
    <location>
        <begin position="580"/>
        <end position="764"/>
    </location>
</feature>
<dbReference type="EMBL" id="QJKJ01005987">
    <property type="protein sequence ID" value="RDX88286.1"/>
    <property type="molecule type" value="Genomic_DNA"/>
</dbReference>
<evidence type="ECO:0000256" key="11">
    <source>
        <dbReference type="SAM" id="MobiDB-lite"/>
    </source>
</evidence>
<dbReference type="InterPro" id="IPR049590">
    <property type="entry name" value="PSMD4_RAZUL-like"/>
</dbReference>
<accession>A0A371GCP7</accession>
<keyword evidence="5" id="KW-0611">Plant defense</keyword>
<keyword evidence="4" id="KW-0677">Repeat</keyword>
<feature type="compositionally biased region" description="Basic and acidic residues" evidence="11">
    <location>
        <begin position="817"/>
        <end position="835"/>
    </location>
</feature>
<feature type="transmembrane region" description="Helical" evidence="12">
    <location>
        <begin position="47"/>
        <end position="71"/>
    </location>
</feature>
<dbReference type="InterPro" id="IPR004326">
    <property type="entry name" value="Mlo"/>
</dbReference>
<dbReference type="STRING" id="157652.A0A371GCP7"/>
<keyword evidence="8" id="KW-0568">Pathogenesis-related protein</keyword>
<keyword evidence="7 12" id="KW-0472">Membrane</keyword>
<feature type="region of interest" description="Disordered" evidence="11">
    <location>
        <begin position="817"/>
        <end position="864"/>
    </location>
</feature>
<comment type="caution">
    <text evidence="14">The sequence shown here is derived from an EMBL/GenBank/DDBJ whole genome shotgun (WGS) entry which is preliminary data.</text>
</comment>
<evidence type="ECO:0000259" key="13">
    <source>
        <dbReference type="PROSITE" id="PS50234"/>
    </source>
</evidence>
<evidence type="ECO:0000313" key="15">
    <source>
        <dbReference type="Proteomes" id="UP000257109"/>
    </source>
</evidence>
<protein>
    <recommendedName>
        <fullName evidence="10">26S proteasome non-ATPase regulatory subunit 4 homolog</fullName>
    </recommendedName>
    <alternativeName>
        <fullName evidence="9">26S proteasome regulatory subunit RPN10</fullName>
    </alternativeName>
</protein>